<dbReference type="PANTHER" id="PTHR32309">
    <property type="entry name" value="TYROSINE-PROTEIN KINASE"/>
    <property type="match status" value="1"/>
</dbReference>
<proteinExistence type="predicted"/>
<keyword evidence="1" id="KW-0812">Transmembrane</keyword>
<dbReference type="Proteomes" id="UP000763802">
    <property type="component" value="Unassembled WGS sequence"/>
</dbReference>
<reference evidence="2 3" key="1">
    <citation type="submission" date="2021-05" db="EMBL/GenBank/DDBJ databases">
        <title>Draft genomes of marine bacteria isolated from model chitin particles.</title>
        <authorList>
            <person name="Datta M.S."/>
            <person name="Schwartzman J.A."/>
            <person name="Cordero O."/>
        </authorList>
    </citation>
    <scope>NUCLEOTIDE SEQUENCE [LARGE SCALE GENOMIC DNA]</scope>
    <source>
        <strain evidence="2 3">4E07</strain>
    </source>
</reference>
<accession>A0ABS5WLP4</accession>
<gene>
    <name evidence="2" type="ORF">KL867_03185</name>
</gene>
<sequence>MAAEGQADANMSTLRKQPQAASAVASVVEVAPAARPASMQARHWLMLFSFIFAVILPTAISGYYLYGYANDQYASKVGFTVRKEETGSGFEMLGGLTNISGASSSDTDILYHFIQSQELVQAVDTELDLQKLYTKPENDPIFSLKPDATIEELVDYWLRMVRIVYDPGTGLIEVETRSFSAQDSQNIAAAIFRRSSAMINELSAIARADLTRYAKEELDQAVVRLKEARQAMTLFRNETQIVDPGADIQGQMGLLNSLQAQMAETLIEQDLLRETARTNDPRLEQARLKVEVIRKRISEERRKLGVSGEGDTRVFADLVGEYESLLVDREFAEKTYLSALLAYDTAVAEARRQSRYLAAYVRPTLAETPLYPQREILLALTLIILFGIWSIVTLVYYSLKDRR</sequence>
<protein>
    <recommendedName>
        <fullName evidence="4">Capsular polysaccharide transport system permease protein</fullName>
    </recommendedName>
</protein>
<feature type="transmembrane region" description="Helical" evidence="1">
    <location>
        <begin position="376"/>
        <end position="399"/>
    </location>
</feature>
<evidence type="ECO:0008006" key="4">
    <source>
        <dbReference type="Google" id="ProtNLM"/>
    </source>
</evidence>
<evidence type="ECO:0000313" key="2">
    <source>
        <dbReference type="EMBL" id="MBT3140045.1"/>
    </source>
</evidence>
<dbReference type="EMBL" id="JAHHDY010000006">
    <property type="protein sequence ID" value="MBT3140045.1"/>
    <property type="molecule type" value="Genomic_DNA"/>
</dbReference>
<evidence type="ECO:0000313" key="3">
    <source>
        <dbReference type="Proteomes" id="UP000763802"/>
    </source>
</evidence>
<dbReference type="PANTHER" id="PTHR32309:SF13">
    <property type="entry name" value="FERRIC ENTEROBACTIN TRANSPORT PROTEIN FEPE"/>
    <property type="match status" value="1"/>
</dbReference>
<keyword evidence="1" id="KW-1133">Transmembrane helix</keyword>
<comment type="caution">
    <text evidence="2">The sequence shown here is derived from an EMBL/GenBank/DDBJ whole genome shotgun (WGS) entry which is preliminary data.</text>
</comment>
<name>A0ABS5WLP4_9RHOB</name>
<organism evidence="2 3">
    <name type="scientific">Falsiruegeria litorea</name>
    <dbReference type="NCBI Taxonomy" id="1280831"/>
    <lineage>
        <taxon>Bacteria</taxon>
        <taxon>Pseudomonadati</taxon>
        <taxon>Pseudomonadota</taxon>
        <taxon>Alphaproteobacteria</taxon>
        <taxon>Rhodobacterales</taxon>
        <taxon>Roseobacteraceae</taxon>
        <taxon>Falsiruegeria</taxon>
    </lineage>
</organism>
<keyword evidence="3" id="KW-1185">Reference proteome</keyword>
<keyword evidence="1" id="KW-0472">Membrane</keyword>
<evidence type="ECO:0000256" key="1">
    <source>
        <dbReference type="SAM" id="Phobius"/>
    </source>
</evidence>
<dbReference type="InterPro" id="IPR050445">
    <property type="entry name" value="Bact_polysacc_biosynth/exp"/>
</dbReference>
<feature type="transmembrane region" description="Helical" evidence="1">
    <location>
        <begin position="44"/>
        <end position="66"/>
    </location>
</feature>